<gene>
    <name evidence="2" type="ORF">MELIAE_LOCUS11</name>
</gene>
<evidence type="ECO:0000313" key="2">
    <source>
        <dbReference type="EMBL" id="CAH0545641.1"/>
    </source>
</evidence>
<dbReference type="AlphaFoldDB" id="A0A9P0AK77"/>
<protein>
    <submittedName>
        <fullName evidence="2">Uncharacterized protein</fullName>
    </submittedName>
</protein>
<dbReference type="Gene3D" id="1.20.140.150">
    <property type="match status" value="1"/>
</dbReference>
<name>A0A9P0AK77_BRAAE</name>
<feature type="transmembrane region" description="Helical" evidence="1">
    <location>
        <begin position="20"/>
        <end position="41"/>
    </location>
</feature>
<evidence type="ECO:0000256" key="1">
    <source>
        <dbReference type="SAM" id="Phobius"/>
    </source>
</evidence>
<reference evidence="2" key="1">
    <citation type="submission" date="2021-12" db="EMBL/GenBank/DDBJ databases">
        <authorList>
            <person name="King R."/>
        </authorList>
    </citation>
    <scope>NUCLEOTIDE SEQUENCE</scope>
</reference>
<dbReference type="EMBL" id="OV121132">
    <property type="protein sequence ID" value="CAH0545641.1"/>
    <property type="molecule type" value="Genomic_DNA"/>
</dbReference>
<dbReference type="OrthoDB" id="5917530at2759"/>
<keyword evidence="1" id="KW-1133">Transmembrane helix</keyword>
<accession>A0A9P0AK77</accession>
<keyword evidence="1" id="KW-0812">Transmembrane</keyword>
<proteinExistence type="predicted"/>
<evidence type="ECO:0000313" key="3">
    <source>
        <dbReference type="Proteomes" id="UP001154078"/>
    </source>
</evidence>
<dbReference type="Proteomes" id="UP001154078">
    <property type="component" value="Chromosome 1"/>
</dbReference>
<sequence>MGRAVVMCCKSRGALSRLGLIWGLFALAALSIAFLSGSWLYTREPVTLPNSRVATSISFRIGLWRVCPSVKRVNSSTRGYSKVQYITLAQTIKAVPNCYITEDASVARRETKLRTYTNYNCTNLKSNNDDVEAVTRRIKSSLPAKWRFTDPVINVICCVHNFGQINYSS</sequence>
<keyword evidence="3" id="KW-1185">Reference proteome</keyword>
<keyword evidence="1" id="KW-0472">Membrane</keyword>
<organism evidence="2 3">
    <name type="scientific">Brassicogethes aeneus</name>
    <name type="common">Rape pollen beetle</name>
    <name type="synonym">Meligethes aeneus</name>
    <dbReference type="NCBI Taxonomy" id="1431903"/>
    <lineage>
        <taxon>Eukaryota</taxon>
        <taxon>Metazoa</taxon>
        <taxon>Ecdysozoa</taxon>
        <taxon>Arthropoda</taxon>
        <taxon>Hexapoda</taxon>
        <taxon>Insecta</taxon>
        <taxon>Pterygota</taxon>
        <taxon>Neoptera</taxon>
        <taxon>Endopterygota</taxon>
        <taxon>Coleoptera</taxon>
        <taxon>Polyphaga</taxon>
        <taxon>Cucujiformia</taxon>
        <taxon>Nitidulidae</taxon>
        <taxon>Meligethinae</taxon>
        <taxon>Brassicogethes</taxon>
    </lineage>
</organism>